<sequence length="178" mass="19846">MTRFGVLKRNKKRVKNIGKKIAGIGGKVYKWIGNAMYKVSPVAKPILGMLPGGSIITGLYDRGANNQYVRGQFLNDIADGKSAKEVITNYKDNLVDYVIKGNNPYVENNINSNQTINGITTQSLDNPSKNSSLHQKMLQESIIGNDSRTAKNLQSIIYSMPEGKTKHYYTTQINKFNK</sequence>
<organism evidence="2">
    <name type="scientific">Entamoeba dispar (strain ATCC PRA-260 / SAW760)</name>
    <dbReference type="NCBI Taxonomy" id="370354"/>
    <lineage>
        <taxon>Eukaryota</taxon>
        <taxon>Amoebozoa</taxon>
        <taxon>Evosea</taxon>
        <taxon>Archamoebae</taxon>
        <taxon>Mastigamoebida</taxon>
        <taxon>Entamoebidae</taxon>
        <taxon>Entamoeba</taxon>
    </lineage>
</organism>
<dbReference type="VEuPathDB" id="AmoebaDB:EDI_274910"/>
<accession>B0EJ16</accession>
<keyword evidence="2" id="KW-1185">Reference proteome</keyword>
<dbReference type="EMBL" id="DS549510">
    <property type="protein sequence ID" value="EDR25476.1"/>
    <property type="molecule type" value="Genomic_DNA"/>
</dbReference>
<dbReference type="AlphaFoldDB" id="B0EJ16"/>
<evidence type="ECO:0000313" key="1">
    <source>
        <dbReference type="EMBL" id="EDR25476.1"/>
    </source>
</evidence>
<name>B0EJ16_ENTDS</name>
<dbReference type="RefSeq" id="XP_001738203.1">
    <property type="nucleotide sequence ID" value="XM_001738151.1"/>
</dbReference>
<dbReference type="KEGG" id="edi:EDI_274910"/>
<protein>
    <submittedName>
        <fullName evidence="1">Uncharacterized protein</fullName>
    </submittedName>
</protein>
<proteinExistence type="predicted"/>
<evidence type="ECO:0000313" key="2">
    <source>
        <dbReference type="Proteomes" id="UP000008076"/>
    </source>
</evidence>
<dbReference type="Proteomes" id="UP000008076">
    <property type="component" value="Unassembled WGS sequence"/>
</dbReference>
<dbReference type="GeneID" id="5883273"/>
<gene>
    <name evidence="1" type="ORF">EDI_274910</name>
</gene>
<reference evidence="2" key="1">
    <citation type="submission" date="2007-12" db="EMBL/GenBank/DDBJ databases">
        <title>Annotation of Entamoeba dispar SAW760.</title>
        <authorList>
            <person name="Lorenzi H."/>
            <person name="Inman J."/>
            <person name="Schobel S."/>
            <person name="Amedeo P."/>
            <person name="Caler E."/>
        </authorList>
    </citation>
    <scope>NUCLEOTIDE SEQUENCE [LARGE SCALE GENOMIC DNA]</scope>
    <source>
        <strain evidence="2">ATCC PRA-260 / SAW760</strain>
    </source>
</reference>